<sequence length="196" mass="21678">MRKHRACGLHQTHDAVAAPQLAGLTGFPKHGVGTPCFMLSLLRSYSVADATTAYSLGREPQVNAARRRQQAAERRQIASGNVVPMGCTKRITLSLLRSWLGERVAQNMGFTPHALCFRCSAAIQSRMRRQHIAWGVSPRLLPPHTPHQAAERRQIARGNTVHVDCTKRMTLSLLRSYSAAERRQITCITVSRTSSG</sequence>
<accession>A0A5C6B221</accession>
<keyword evidence="2" id="KW-1185">Reference proteome</keyword>
<reference evidence="1 2" key="1">
    <citation type="submission" date="2019-02" db="EMBL/GenBank/DDBJ databases">
        <title>Deep-cultivation of Planctomycetes and their phenomic and genomic characterization uncovers novel biology.</title>
        <authorList>
            <person name="Wiegand S."/>
            <person name="Jogler M."/>
            <person name="Boedeker C."/>
            <person name="Pinto D."/>
            <person name="Vollmers J."/>
            <person name="Rivas-Marin E."/>
            <person name="Kohn T."/>
            <person name="Peeters S.H."/>
            <person name="Heuer A."/>
            <person name="Rast P."/>
            <person name="Oberbeckmann S."/>
            <person name="Bunk B."/>
            <person name="Jeske O."/>
            <person name="Meyerdierks A."/>
            <person name="Storesund J.E."/>
            <person name="Kallscheuer N."/>
            <person name="Luecker S."/>
            <person name="Lage O.M."/>
            <person name="Pohl T."/>
            <person name="Merkel B.J."/>
            <person name="Hornburger P."/>
            <person name="Mueller R.-W."/>
            <person name="Bruemmer F."/>
            <person name="Labrenz M."/>
            <person name="Spormann A.M."/>
            <person name="Op Den Camp H."/>
            <person name="Overmann J."/>
            <person name="Amann R."/>
            <person name="Jetten M.S.M."/>
            <person name="Mascher T."/>
            <person name="Medema M.H."/>
            <person name="Devos D.P."/>
            <person name="Kaster A.-K."/>
            <person name="Ovreas L."/>
            <person name="Rohde M."/>
            <person name="Galperin M.Y."/>
            <person name="Jogler C."/>
        </authorList>
    </citation>
    <scope>NUCLEOTIDE SEQUENCE [LARGE SCALE GENOMIC DNA]</scope>
    <source>
        <strain evidence="1 2">Pla52n</strain>
    </source>
</reference>
<organism evidence="1 2">
    <name type="scientific">Stieleria varia</name>
    <dbReference type="NCBI Taxonomy" id="2528005"/>
    <lineage>
        <taxon>Bacteria</taxon>
        <taxon>Pseudomonadati</taxon>
        <taxon>Planctomycetota</taxon>
        <taxon>Planctomycetia</taxon>
        <taxon>Pirellulales</taxon>
        <taxon>Pirellulaceae</taxon>
        <taxon>Stieleria</taxon>
    </lineage>
</organism>
<evidence type="ECO:0000313" key="2">
    <source>
        <dbReference type="Proteomes" id="UP000320176"/>
    </source>
</evidence>
<comment type="caution">
    <text evidence="1">The sequence shown here is derived from an EMBL/GenBank/DDBJ whole genome shotgun (WGS) entry which is preliminary data.</text>
</comment>
<gene>
    <name evidence="1" type="ORF">Pla52n_16020</name>
</gene>
<protein>
    <submittedName>
        <fullName evidence="1">Uncharacterized protein</fullName>
    </submittedName>
</protein>
<name>A0A5C6B221_9BACT</name>
<dbReference type="Proteomes" id="UP000320176">
    <property type="component" value="Unassembled WGS sequence"/>
</dbReference>
<proteinExistence type="predicted"/>
<evidence type="ECO:0000313" key="1">
    <source>
        <dbReference type="EMBL" id="TWU05887.1"/>
    </source>
</evidence>
<dbReference type="AlphaFoldDB" id="A0A5C6B221"/>
<dbReference type="EMBL" id="SJPN01000002">
    <property type="protein sequence ID" value="TWU05887.1"/>
    <property type="molecule type" value="Genomic_DNA"/>
</dbReference>